<evidence type="ECO:0000256" key="6">
    <source>
        <dbReference type="SAM" id="Phobius"/>
    </source>
</evidence>
<dbReference type="Gene3D" id="3.30.450.20">
    <property type="entry name" value="PAS domain"/>
    <property type="match status" value="1"/>
</dbReference>
<dbReference type="SMART" id="SM00267">
    <property type="entry name" value="GGDEF"/>
    <property type="match status" value="1"/>
</dbReference>
<dbReference type="InterPro" id="IPR050469">
    <property type="entry name" value="Diguanylate_Cyclase"/>
</dbReference>
<feature type="transmembrane region" description="Helical" evidence="6">
    <location>
        <begin position="292"/>
        <end position="311"/>
    </location>
</feature>
<dbReference type="CDD" id="cd01949">
    <property type="entry name" value="GGDEF"/>
    <property type="match status" value="1"/>
</dbReference>
<feature type="domain" description="GGDEF" evidence="7">
    <location>
        <begin position="350"/>
        <end position="475"/>
    </location>
</feature>
<dbReference type="InterPro" id="IPR043128">
    <property type="entry name" value="Rev_trsase/Diguanyl_cyclase"/>
</dbReference>
<gene>
    <name evidence="8" type="ORF">BXY41_102212</name>
</gene>
<dbReference type="PANTHER" id="PTHR45138:SF9">
    <property type="entry name" value="DIGUANYLATE CYCLASE DGCM-RELATED"/>
    <property type="match status" value="1"/>
</dbReference>
<dbReference type="InterPro" id="IPR033479">
    <property type="entry name" value="dCache_1"/>
</dbReference>
<dbReference type="GO" id="GO:0005886">
    <property type="term" value="C:plasma membrane"/>
    <property type="evidence" value="ECO:0007669"/>
    <property type="project" value="UniProtKB-SubCell"/>
</dbReference>
<dbReference type="OrthoDB" id="1409500at2"/>
<dbReference type="EMBL" id="PTJA01000002">
    <property type="protein sequence ID" value="PPK82523.1"/>
    <property type="molecule type" value="Genomic_DNA"/>
</dbReference>
<dbReference type="SUPFAM" id="SSF55073">
    <property type="entry name" value="Nucleotide cyclase"/>
    <property type="match status" value="1"/>
</dbReference>
<evidence type="ECO:0000313" key="8">
    <source>
        <dbReference type="EMBL" id="PPK82523.1"/>
    </source>
</evidence>
<comment type="subcellular location">
    <subcellularLocation>
        <location evidence="1">Cell membrane</location>
        <topology evidence="1">Multi-pass membrane protein</topology>
    </subcellularLocation>
</comment>
<dbReference type="PROSITE" id="PS50887">
    <property type="entry name" value="GGDEF"/>
    <property type="match status" value="1"/>
</dbReference>
<comment type="caution">
    <text evidence="8">The sequence shown here is derived from an EMBL/GenBank/DDBJ whole genome shotgun (WGS) entry which is preliminary data.</text>
</comment>
<sequence>MMNRRNGGHYPPGLLILASLVISVIIGICVLNFYYFHEVEQSLFQQTHRDLKQKNDKALNYIESMIQTKFEWLELFAFYCDLPDGSGNEQWWQQVQDYEKEDSRFGVADTSGTLYYGNRETQDISTRDYYKKALDGEKNISGLLKESFKGQDSIILTVPIIRDGVVKGTACLELSSDKLKQYLSDTDLSRYGANMIFQKDGEILISCTACENQNSLFEMLKTRKFGPGQTFTEMEAGISQGLSGYITYYENDYRRLLYYQPMGINDWYMATFVETEGYENTFHKIKSLSAKFIAGSTFLLFCGVILILLIVHTRKKEEKRLQKDYLTGVYTRETARKLVEHGLKAGGKNRFYACMFLDIDDFKKINDTFGHHKGDLVLVQAGQILSACTRQEDVIVRFGGDEFCIWLYGMRGRKQPEAIAQRIINAFHVSGKVHASIGITLIGENETEYDAILRRADQALYEAKGKGKNQYAITN</sequence>
<keyword evidence="5 6" id="KW-0472">Membrane</keyword>
<dbReference type="InterPro" id="IPR029787">
    <property type="entry name" value="Nucleotide_cyclase"/>
</dbReference>
<dbReference type="NCBIfam" id="TIGR00254">
    <property type="entry name" value="GGDEF"/>
    <property type="match status" value="1"/>
</dbReference>
<keyword evidence="9" id="KW-1185">Reference proteome</keyword>
<organism evidence="8 9">
    <name type="scientific">Lacrimispora xylanisolvens</name>
    <dbReference type="NCBI Taxonomy" id="384636"/>
    <lineage>
        <taxon>Bacteria</taxon>
        <taxon>Bacillati</taxon>
        <taxon>Bacillota</taxon>
        <taxon>Clostridia</taxon>
        <taxon>Lachnospirales</taxon>
        <taxon>Lachnospiraceae</taxon>
        <taxon>Lacrimispora</taxon>
    </lineage>
</organism>
<dbReference type="GO" id="GO:0052621">
    <property type="term" value="F:diguanylate cyclase activity"/>
    <property type="evidence" value="ECO:0007669"/>
    <property type="project" value="TreeGrafter"/>
</dbReference>
<dbReference type="AlphaFoldDB" id="A0A2S6HX81"/>
<evidence type="ECO:0000256" key="5">
    <source>
        <dbReference type="ARBA" id="ARBA00023136"/>
    </source>
</evidence>
<dbReference type="PANTHER" id="PTHR45138">
    <property type="entry name" value="REGULATORY COMPONENTS OF SENSORY TRANSDUCTION SYSTEM"/>
    <property type="match status" value="1"/>
</dbReference>
<evidence type="ECO:0000256" key="3">
    <source>
        <dbReference type="ARBA" id="ARBA00022692"/>
    </source>
</evidence>
<dbReference type="Pfam" id="PF00990">
    <property type="entry name" value="GGDEF"/>
    <property type="match status" value="1"/>
</dbReference>
<dbReference type="Pfam" id="PF02743">
    <property type="entry name" value="dCache_1"/>
    <property type="match status" value="1"/>
</dbReference>
<protein>
    <submittedName>
        <fullName evidence="8">Diguanylate cyclase (GGDEF)-like protein</fullName>
    </submittedName>
</protein>
<keyword evidence="4 6" id="KW-1133">Transmembrane helix</keyword>
<dbReference type="Gene3D" id="3.30.70.270">
    <property type="match status" value="1"/>
</dbReference>
<evidence type="ECO:0000256" key="2">
    <source>
        <dbReference type="ARBA" id="ARBA00022475"/>
    </source>
</evidence>
<proteinExistence type="predicted"/>
<feature type="transmembrane region" description="Helical" evidence="6">
    <location>
        <begin position="12"/>
        <end position="36"/>
    </location>
</feature>
<keyword evidence="2" id="KW-1003">Cell membrane</keyword>
<keyword evidence="3 6" id="KW-0812">Transmembrane</keyword>
<accession>A0A2S6HX81</accession>
<evidence type="ECO:0000313" key="9">
    <source>
        <dbReference type="Proteomes" id="UP000237749"/>
    </source>
</evidence>
<evidence type="ECO:0000256" key="4">
    <source>
        <dbReference type="ARBA" id="ARBA00022989"/>
    </source>
</evidence>
<dbReference type="RefSeq" id="WP_104435050.1">
    <property type="nucleotide sequence ID" value="NZ_PTJA01000002.1"/>
</dbReference>
<reference evidence="8 9" key="1">
    <citation type="submission" date="2018-02" db="EMBL/GenBank/DDBJ databases">
        <title>Genomic Encyclopedia of Archaeal and Bacterial Type Strains, Phase II (KMG-II): from individual species to whole genera.</title>
        <authorList>
            <person name="Goeker M."/>
        </authorList>
    </citation>
    <scope>NUCLEOTIDE SEQUENCE [LARGE SCALE GENOMIC DNA]</scope>
    <source>
        <strain evidence="8 9">DSM 3808</strain>
    </source>
</reference>
<dbReference type="InterPro" id="IPR000160">
    <property type="entry name" value="GGDEF_dom"/>
</dbReference>
<evidence type="ECO:0000256" key="1">
    <source>
        <dbReference type="ARBA" id="ARBA00004651"/>
    </source>
</evidence>
<name>A0A2S6HX81_9FIRM</name>
<evidence type="ECO:0000259" key="7">
    <source>
        <dbReference type="PROSITE" id="PS50887"/>
    </source>
</evidence>
<dbReference type="Proteomes" id="UP000237749">
    <property type="component" value="Unassembled WGS sequence"/>
</dbReference>